<reference evidence="6" key="1">
    <citation type="journal article" date="2014" name="Proc. Natl. Acad. Sci. U.S.A.">
        <title>Extensive sampling of basidiomycete genomes demonstrates inadequacy of the white-rot/brown-rot paradigm for wood decay fungi.</title>
        <authorList>
            <person name="Riley R."/>
            <person name="Salamov A.A."/>
            <person name="Brown D.W."/>
            <person name="Nagy L.G."/>
            <person name="Floudas D."/>
            <person name="Held B.W."/>
            <person name="Levasseur A."/>
            <person name="Lombard V."/>
            <person name="Morin E."/>
            <person name="Otillar R."/>
            <person name="Lindquist E.A."/>
            <person name="Sun H."/>
            <person name="LaButti K.M."/>
            <person name="Schmutz J."/>
            <person name="Jabbour D."/>
            <person name="Luo H."/>
            <person name="Baker S.E."/>
            <person name="Pisabarro A.G."/>
            <person name="Walton J.D."/>
            <person name="Blanchette R.A."/>
            <person name="Henrissat B."/>
            <person name="Martin F."/>
            <person name="Cullen D."/>
            <person name="Hibbett D.S."/>
            <person name="Grigoriev I.V."/>
        </authorList>
    </citation>
    <scope>NUCLEOTIDE SEQUENCE [LARGE SCALE GENOMIC DNA]</scope>
    <source>
        <strain evidence="6">FD-172 SS1</strain>
    </source>
</reference>
<dbReference type="STRING" id="930990.A0A067LZ45"/>
<evidence type="ECO:0000313" key="6">
    <source>
        <dbReference type="Proteomes" id="UP000027195"/>
    </source>
</evidence>
<dbReference type="EMBL" id="KL198089">
    <property type="protein sequence ID" value="KDQ08534.1"/>
    <property type="molecule type" value="Genomic_DNA"/>
</dbReference>
<name>A0A067LZ45_BOTB1</name>
<dbReference type="InterPro" id="IPR020904">
    <property type="entry name" value="Sc_DH/Rdtase_CS"/>
</dbReference>
<comment type="similarity">
    <text evidence="1 4">Belongs to the short-chain dehydrogenases/reductases (SDR) family.</text>
</comment>
<keyword evidence="6" id="KW-1185">Reference proteome</keyword>
<dbReference type="Gene3D" id="3.40.50.720">
    <property type="entry name" value="NAD(P)-binding Rossmann-like Domain"/>
    <property type="match status" value="1"/>
</dbReference>
<proteinExistence type="inferred from homology"/>
<accession>A0A067LZ45</accession>
<protein>
    <recommendedName>
        <fullName evidence="7">NAD(P)-binding protein</fullName>
    </recommendedName>
</protein>
<dbReference type="HOGENOM" id="CLU_010194_2_9_1"/>
<organism evidence="5 6">
    <name type="scientific">Botryobasidium botryosum (strain FD-172 SS1)</name>
    <dbReference type="NCBI Taxonomy" id="930990"/>
    <lineage>
        <taxon>Eukaryota</taxon>
        <taxon>Fungi</taxon>
        <taxon>Dikarya</taxon>
        <taxon>Basidiomycota</taxon>
        <taxon>Agaricomycotina</taxon>
        <taxon>Agaricomycetes</taxon>
        <taxon>Cantharellales</taxon>
        <taxon>Botryobasidiaceae</taxon>
        <taxon>Botryobasidium</taxon>
    </lineage>
</organism>
<dbReference type="InParanoid" id="A0A067LZ45"/>
<keyword evidence="3" id="KW-0560">Oxidoreductase</keyword>
<dbReference type="PROSITE" id="PS00061">
    <property type="entry name" value="ADH_SHORT"/>
    <property type="match status" value="1"/>
</dbReference>
<gene>
    <name evidence="5" type="ORF">BOTBODRAFT_191676</name>
</gene>
<dbReference type="AlphaFoldDB" id="A0A067LZ45"/>
<dbReference type="Pfam" id="PF00106">
    <property type="entry name" value="adh_short"/>
    <property type="match status" value="1"/>
</dbReference>
<evidence type="ECO:0000256" key="2">
    <source>
        <dbReference type="ARBA" id="ARBA00022857"/>
    </source>
</evidence>
<dbReference type="InterPro" id="IPR036291">
    <property type="entry name" value="NAD(P)-bd_dom_sf"/>
</dbReference>
<evidence type="ECO:0000313" key="5">
    <source>
        <dbReference type="EMBL" id="KDQ08534.1"/>
    </source>
</evidence>
<dbReference type="GO" id="GO:0016491">
    <property type="term" value="F:oxidoreductase activity"/>
    <property type="evidence" value="ECO:0007669"/>
    <property type="project" value="UniProtKB-KW"/>
</dbReference>
<evidence type="ECO:0008006" key="7">
    <source>
        <dbReference type="Google" id="ProtNLM"/>
    </source>
</evidence>
<dbReference type="InterPro" id="IPR051911">
    <property type="entry name" value="SDR_oxidoreductase"/>
</dbReference>
<dbReference type="SUPFAM" id="SSF51735">
    <property type="entry name" value="NAD(P)-binding Rossmann-fold domains"/>
    <property type="match status" value="1"/>
</dbReference>
<dbReference type="InterPro" id="IPR002347">
    <property type="entry name" value="SDR_fam"/>
</dbReference>
<evidence type="ECO:0000256" key="1">
    <source>
        <dbReference type="ARBA" id="ARBA00006484"/>
    </source>
</evidence>
<dbReference type="PANTHER" id="PTHR43976:SF16">
    <property type="entry name" value="SHORT-CHAIN DEHYDROGENASE_REDUCTASE FAMILY PROTEIN"/>
    <property type="match status" value="1"/>
</dbReference>
<keyword evidence="2" id="KW-0521">NADP</keyword>
<dbReference type="CDD" id="cd05374">
    <property type="entry name" value="17beta-HSD-like_SDR_c"/>
    <property type="match status" value="1"/>
</dbReference>
<dbReference type="Proteomes" id="UP000027195">
    <property type="component" value="Unassembled WGS sequence"/>
</dbReference>
<dbReference type="PRINTS" id="PR00081">
    <property type="entry name" value="GDHRDH"/>
</dbReference>
<evidence type="ECO:0000256" key="3">
    <source>
        <dbReference type="ARBA" id="ARBA00023002"/>
    </source>
</evidence>
<dbReference type="PRINTS" id="PR00080">
    <property type="entry name" value="SDRFAMILY"/>
</dbReference>
<sequence length="313" mass="34485">MEFTAHEPLVWLITGTSTGFGNALARAVLSRGDTVVATSRSTPIDLEKAGAHALPLDVTWGLDKLKETVDGIVEQHGRIDVLVNNAGYALFGAIEEATPEETFDQFNTNVFGAINVARAVLPHMRARKSGTIVWIGSLGGWQAVPSAGLYVTTKYAIRGIAETMQAELSSISEDLRSIYLEAGHFRTTFLSPSHRTQYSPRINDYTPLTDQFNTVFQAYDRRQPGDPERFVRLLIDFVNREGRFAGRKLPTGIPAGSDAYEAIGTTCRNTLQVLEEWEDVIKSTDYPVLRAKPSRLRLFGQKILARGKGIVTA</sequence>
<dbReference type="OrthoDB" id="1274115at2759"/>
<dbReference type="PANTHER" id="PTHR43976">
    <property type="entry name" value="SHORT CHAIN DEHYDROGENASE"/>
    <property type="match status" value="1"/>
</dbReference>
<evidence type="ECO:0000256" key="4">
    <source>
        <dbReference type="RuleBase" id="RU000363"/>
    </source>
</evidence>